<dbReference type="FunFam" id="3.40.50.720:FF:000003">
    <property type="entry name" value="S-(hydroxymethyl)glutathione dehydrogenase"/>
    <property type="match status" value="1"/>
</dbReference>
<evidence type="ECO:0000256" key="1">
    <source>
        <dbReference type="ARBA" id="ARBA00001947"/>
    </source>
</evidence>
<dbReference type="InterPro" id="IPR011032">
    <property type="entry name" value="GroES-like_sf"/>
</dbReference>
<dbReference type="InterPro" id="IPR013154">
    <property type="entry name" value="ADH-like_N"/>
</dbReference>
<accession>A0A9P4HB41</accession>
<comment type="cofactor">
    <cofactor evidence="1 6">
        <name>Zn(2+)</name>
        <dbReference type="ChEBI" id="CHEBI:29105"/>
    </cofactor>
</comment>
<sequence>MVAYPIETTAIVSHVPKDGNLAWTKEKVRLRQPLEDEILVRIVASGICHTDIVMSATPAGAPGFTPYPKITGHEGSGVVERVGNQISHVEEGDKVLLSFDYCGKDECRACASENPGYCLEFHSRNISGVPEVYQSEEGKAIGGLFFGQSSFAQLAIVKGTSAVNVTALVKDEEELKLFAPMGCGLQTGAGAVTELANIGPQDALAVFGLGGVGMAAIMAAKVRGAKTIIGVDRVKSRLDLAREMGATHVIDPSNLPSLTSDLVKAIRDIVPKGTNFNFDTTGVLPLIDAGVQSLHQMGQMILIGIVSGQLGVNLGTILAVDDFEKALHDMHAGSTIKPILLW</sequence>
<comment type="caution">
    <text evidence="8">The sequence shown here is derived from an EMBL/GenBank/DDBJ whole genome shotgun (WGS) entry which is preliminary data.</text>
</comment>
<name>A0A9P4HB41_9PLEO</name>
<dbReference type="Pfam" id="PF00107">
    <property type="entry name" value="ADH_zinc_N"/>
    <property type="match status" value="1"/>
</dbReference>
<evidence type="ECO:0000256" key="5">
    <source>
        <dbReference type="ARBA" id="ARBA00023027"/>
    </source>
</evidence>
<dbReference type="SUPFAM" id="SSF51735">
    <property type="entry name" value="NAD(P)-binding Rossmann-fold domains"/>
    <property type="match status" value="1"/>
</dbReference>
<dbReference type="PANTHER" id="PTHR43880:SF12">
    <property type="entry name" value="ALCOHOL DEHYDROGENASE CLASS-3"/>
    <property type="match status" value="1"/>
</dbReference>
<reference evidence="8" key="1">
    <citation type="journal article" date="2020" name="Stud. Mycol.">
        <title>101 Dothideomycetes genomes: a test case for predicting lifestyles and emergence of pathogens.</title>
        <authorList>
            <person name="Haridas S."/>
            <person name="Albert R."/>
            <person name="Binder M."/>
            <person name="Bloem J."/>
            <person name="Labutti K."/>
            <person name="Salamov A."/>
            <person name="Andreopoulos B."/>
            <person name="Baker S."/>
            <person name="Barry K."/>
            <person name="Bills G."/>
            <person name="Bluhm B."/>
            <person name="Cannon C."/>
            <person name="Castanera R."/>
            <person name="Culley D."/>
            <person name="Daum C."/>
            <person name="Ezra D."/>
            <person name="Gonzalez J."/>
            <person name="Henrissat B."/>
            <person name="Kuo A."/>
            <person name="Liang C."/>
            <person name="Lipzen A."/>
            <person name="Lutzoni F."/>
            <person name="Magnuson J."/>
            <person name="Mondo S."/>
            <person name="Nolan M."/>
            <person name="Ohm R."/>
            <person name="Pangilinan J."/>
            <person name="Park H.-J."/>
            <person name="Ramirez L."/>
            <person name="Alfaro M."/>
            <person name="Sun H."/>
            <person name="Tritt A."/>
            <person name="Yoshinaga Y."/>
            <person name="Zwiers L.-H."/>
            <person name="Turgeon B."/>
            <person name="Goodwin S."/>
            <person name="Spatafora J."/>
            <person name="Crous P."/>
            <person name="Grigoriev I."/>
        </authorList>
    </citation>
    <scope>NUCLEOTIDE SEQUENCE</scope>
    <source>
        <strain evidence="8">CBS 110217</strain>
    </source>
</reference>
<keyword evidence="3 6" id="KW-0862">Zinc</keyword>
<evidence type="ECO:0000256" key="6">
    <source>
        <dbReference type="RuleBase" id="RU361277"/>
    </source>
</evidence>
<dbReference type="SUPFAM" id="SSF50129">
    <property type="entry name" value="GroES-like"/>
    <property type="match status" value="1"/>
</dbReference>
<keyword evidence="9" id="KW-1185">Reference proteome</keyword>
<dbReference type="PANTHER" id="PTHR43880">
    <property type="entry name" value="ALCOHOL DEHYDROGENASE"/>
    <property type="match status" value="1"/>
</dbReference>
<dbReference type="SMART" id="SM00829">
    <property type="entry name" value="PKS_ER"/>
    <property type="match status" value="1"/>
</dbReference>
<organism evidence="8 9">
    <name type="scientific">Setomelanomma holmii</name>
    <dbReference type="NCBI Taxonomy" id="210430"/>
    <lineage>
        <taxon>Eukaryota</taxon>
        <taxon>Fungi</taxon>
        <taxon>Dikarya</taxon>
        <taxon>Ascomycota</taxon>
        <taxon>Pezizomycotina</taxon>
        <taxon>Dothideomycetes</taxon>
        <taxon>Pleosporomycetidae</taxon>
        <taxon>Pleosporales</taxon>
        <taxon>Pleosporineae</taxon>
        <taxon>Phaeosphaeriaceae</taxon>
        <taxon>Setomelanomma</taxon>
    </lineage>
</organism>
<evidence type="ECO:0000256" key="2">
    <source>
        <dbReference type="ARBA" id="ARBA00022723"/>
    </source>
</evidence>
<dbReference type="Pfam" id="PF08240">
    <property type="entry name" value="ADH_N"/>
    <property type="match status" value="1"/>
</dbReference>
<evidence type="ECO:0000313" key="8">
    <source>
        <dbReference type="EMBL" id="KAF2029886.1"/>
    </source>
</evidence>
<comment type="similarity">
    <text evidence="6">Belongs to the zinc-containing alcohol dehydrogenase family.</text>
</comment>
<dbReference type="InterPro" id="IPR013149">
    <property type="entry name" value="ADH-like_C"/>
</dbReference>
<dbReference type="Gene3D" id="3.40.50.720">
    <property type="entry name" value="NAD(P)-binding Rossmann-like Domain"/>
    <property type="match status" value="1"/>
</dbReference>
<proteinExistence type="inferred from homology"/>
<dbReference type="GO" id="GO:0046294">
    <property type="term" value="P:formaldehyde catabolic process"/>
    <property type="evidence" value="ECO:0007669"/>
    <property type="project" value="TreeGrafter"/>
</dbReference>
<keyword evidence="5" id="KW-0520">NAD</keyword>
<dbReference type="InterPro" id="IPR002328">
    <property type="entry name" value="ADH_Zn_CS"/>
</dbReference>
<dbReference type="AlphaFoldDB" id="A0A9P4HB41"/>
<keyword evidence="4" id="KW-0560">Oxidoreductase</keyword>
<evidence type="ECO:0000256" key="3">
    <source>
        <dbReference type="ARBA" id="ARBA00022833"/>
    </source>
</evidence>
<feature type="domain" description="Enoyl reductase (ER)" evidence="7">
    <location>
        <begin position="19"/>
        <end position="341"/>
    </location>
</feature>
<gene>
    <name evidence="8" type="ORF">EK21DRAFT_66796</name>
</gene>
<dbReference type="GO" id="GO:0051903">
    <property type="term" value="F:S-(hydroxymethyl)glutathione dehydrogenase [NAD(P)+] activity"/>
    <property type="evidence" value="ECO:0007669"/>
    <property type="project" value="TreeGrafter"/>
</dbReference>
<dbReference type="PROSITE" id="PS00059">
    <property type="entry name" value="ADH_ZINC"/>
    <property type="match status" value="1"/>
</dbReference>
<dbReference type="GO" id="GO:0005829">
    <property type="term" value="C:cytosol"/>
    <property type="evidence" value="ECO:0007669"/>
    <property type="project" value="TreeGrafter"/>
</dbReference>
<keyword evidence="2 6" id="KW-0479">Metal-binding</keyword>
<dbReference type="InterPro" id="IPR036291">
    <property type="entry name" value="NAD(P)-bd_dom_sf"/>
</dbReference>
<dbReference type="Gene3D" id="3.90.180.10">
    <property type="entry name" value="Medium-chain alcohol dehydrogenases, catalytic domain"/>
    <property type="match status" value="1"/>
</dbReference>
<evidence type="ECO:0000256" key="4">
    <source>
        <dbReference type="ARBA" id="ARBA00023002"/>
    </source>
</evidence>
<dbReference type="GO" id="GO:0008270">
    <property type="term" value="F:zinc ion binding"/>
    <property type="evidence" value="ECO:0007669"/>
    <property type="project" value="InterPro"/>
</dbReference>
<evidence type="ECO:0000313" key="9">
    <source>
        <dbReference type="Proteomes" id="UP000799777"/>
    </source>
</evidence>
<evidence type="ECO:0000259" key="7">
    <source>
        <dbReference type="SMART" id="SM00829"/>
    </source>
</evidence>
<dbReference type="OrthoDB" id="1560166at2759"/>
<dbReference type="Proteomes" id="UP000799777">
    <property type="component" value="Unassembled WGS sequence"/>
</dbReference>
<dbReference type="InterPro" id="IPR020843">
    <property type="entry name" value="ER"/>
</dbReference>
<protein>
    <submittedName>
        <fullName evidence="8">GroES-like protein</fullName>
    </submittedName>
</protein>
<dbReference type="EMBL" id="ML978196">
    <property type="protein sequence ID" value="KAF2029886.1"/>
    <property type="molecule type" value="Genomic_DNA"/>
</dbReference>